<reference evidence="1 2" key="1">
    <citation type="submission" date="2018-05" db="EMBL/GenBank/DDBJ databases">
        <authorList>
            <consortium name="PulseNet: The National Subtyping Network for Foodborne Disease Surveillance"/>
            <person name="Tarr C.L."/>
            <person name="Trees E."/>
            <person name="Katz L.S."/>
            <person name="Carleton-Romer H.A."/>
            <person name="Stroika S."/>
            <person name="Kucerova Z."/>
            <person name="Roache K.F."/>
            <person name="Sabol A.L."/>
            <person name="Besser J."/>
            <person name="Gerner-Smidt P."/>
        </authorList>
    </citation>
    <scope>NUCLEOTIDE SEQUENCE [LARGE SCALE GENOMIC DNA]</scope>
    <source>
        <strain evidence="1 2">PNUSAC001435</strain>
    </source>
</reference>
<name>A0A690LPW1_CAMCO</name>
<proteinExistence type="predicted"/>
<accession>A0A690LPW1</accession>
<dbReference type="AlphaFoldDB" id="A0A690LPW1"/>
<organism evidence="1 2">
    <name type="scientific">Campylobacter coli</name>
    <dbReference type="NCBI Taxonomy" id="195"/>
    <lineage>
        <taxon>Bacteria</taxon>
        <taxon>Pseudomonadati</taxon>
        <taxon>Campylobacterota</taxon>
        <taxon>Epsilonproteobacteria</taxon>
        <taxon>Campylobacterales</taxon>
        <taxon>Campylobacteraceae</taxon>
        <taxon>Campylobacter</taxon>
    </lineage>
</organism>
<dbReference type="Proteomes" id="UP000382436">
    <property type="component" value="Unassembled WGS sequence"/>
</dbReference>
<gene>
    <name evidence="1" type="ORF">BZ274_10540</name>
</gene>
<evidence type="ECO:0000313" key="1">
    <source>
        <dbReference type="EMBL" id="EAJ9198582.1"/>
    </source>
</evidence>
<protein>
    <submittedName>
        <fullName evidence="1">Uncharacterized protein</fullName>
    </submittedName>
</protein>
<sequence length="102" mass="12117">VCSNENLKLLASLEKPLMKLRLSAVFRKNHDLDFNKFKLRLAQDLFSFALGLKLWQNEYKFLSVKKIKEFQKDFYITTLDNQIVVLEGFEFINPRARELIFS</sequence>
<dbReference type="EMBL" id="AACBVJ010000168">
    <property type="protein sequence ID" value="EAJ9198582.1"/>
    <property type="molecule type" value="Genomic_DNA"/>
</dbReference>
<evidence type="ECO:0000313" key="2">
    <source>
        <dbReference type="Proteomes" id="UP000382436"/>
    </source>
</evidence>
<feature type="non-terminal residue" evidence="1">
    <location>
        <position position="102"/>
    </location>
</feature>
<feature type="non-terminal residue" evidence="1">
    <location>
        <position position="1"/>
    </location>
</feature>
<comment type="caution">
    <text evidence="1">The sequence shown here is derived from an EMBL/GenBank/DDBJ whole genome shotgun (WGS) entry which is preliminary data.</text>
</comment>